<feature type="transmembrane region" description="Helical" evidence="7">
    <location>
        <begin position="127"/>
        <end position="148"/>
    </location>
</feature>
<gene>
    <name evidence="9" type="ORF">ACFSJD_43190</name>
</gene>
<keyword evidence="2 7" id="KW-0813">Transport</keyword>
<comment type="subcellular location">
    <subcellularLocation>
        <location evidence="1 7">Cell membrane</location>
        <topology evidence="1 7">Multi-pass membrane protein</topology>
    </subcellularLocation>
</comment>
<dbReference type="EMBL" id="JBHUCO010000082">
    <property type="protein sequence ID" value="MFD1524354.1"/>
    <property type="molecule type" value="Genomic_DNA"/>
</dbReference>
<proteinExistence type="inferred from homology"/>
<evidence type="ECO:0000256" key="4">
    <source>
        <dbReference type="ARBA" id="ARBA00022692"/>
    </source>
</evidence>
<evidence type="ECO:0000256" key="5">
    <source>
        <dbReference type="ARBA" id="ARBA00022989"/>
    </source>
</evidence>
<feature type="transmembrane region" description="Helical" evidence="7">
    <location>
        <begin position="160"/>
        <end position="181"/>
    </location>
</feature>
<dbReference type="InterPro" id="IPR035906">
    <property type="entry name" value="MetI-like_sf"/>
</dbReference>
<dbReference type="SUPFAM" id="SSF161098">
    <property type="entry name" value="MetI-like"/>
    <property type="match status" value="1"/>
</dbReference>
<keyword evidence="6 7" id="KW-0472">Membrane</keyword>
<feature type="domain" description="ABC transmembrane type-1" evidence="8">
    <location>
        <begin position="121"/>
        <end position="351"/>
    </location>
</feature>
<evidence type="ECO:0000256" key="1">
    <source>
        <dbReference type="ARBA" id="ARBA00004651"/>
    </source>
</evidence>
<feature type="transmembrane region" description="Helical" evidence="7">
    <location>
        <begin position="33"/>
        <end position="54"/>
    </location>
</feature>
<sequence>MSVPSDPSSPVEGADRDAYRAGHPLARYVLRRIVVSALLVVGVTLVTFVLTNLVPGDTVAANLGQQAAEDPTIVATYRAHYGLDRPLPEQYVTYLGNLLRGDLGESQQTHRPVVADLSGAVPATLEIAIGAIVLSILIGVGLGVVAAVRRGHLTDSALRLVSLVGISVPTFWLAMVAFYVFSYKLDIAPGSGRLSPATTPPPDVTGLYTVDSLLAGQWTTFGDAVAHLMLPTLVLTLYTVGLLTRFTRSAVLEVLDQDYVRSARAKGLPGHTVLVRYVLRAALVPILTVVGLAFGALLSGTVLVEQIFSWPGMGSYAYQAASHLDLPGVMGVGLVVGVIYVVINLVVDLLYGVIDPRVRVT</sequence>
<evidence type="ECO:0000256" key="6">
    <source>
        <dbReference type="ARBA" id="ARBA00023136"/>
    </source>
</evidence>
<evidence type="ECO:0000256" key="7">
    <source>
        <dbReference type="RuleBase" id="RU363032"/>
    </source>
</evidence>
<evidence type="ECO:0000259" key="8">
    <source>
        <dbReference type="PROSITE" id="PS50928"/>
    </source>
</evidence>
<accession>A0ABW4FD63</accession>
<evidence type="ECO:0000256" key="3">
    <source>
        <dbReference type="ARBA" id="ARBA00022475"/>
    </source>
</evidence>
<evidence type="ECO:0000256" key="2">
    <source>
        <dbReference type="ARBA" id="ARBA00022448"/>
    </source>
</evidence>
<feature type="transmembrane region" description="Helical" evidence="7">
    <location>
        <begin position="328"/>
        <end position="354"/>
    </location>
</feature>
<dbReference type="InterPro" id="IPR045621">
    <property type="entry name" value="BPD_transp_1_N"/>
</dbReference>
<feature type="transmembrane region" description="Helical" evidence="7">
    <location>
        <begin position="224"/>
        <end position="243"/>
    </location>
</feature>
<comment type="caution">
    <text evidence="9">The sequence shown here is derived from an EMBL/GenBank/DDBJ whole genome shotgun (WGS) entry which is preliminary data.</text>
</comment>
<dbReference type="InterPro" id="IPR000515">
    <property type="entry name" value="MetI-like"/>
</dbReference>
<protein>
    <submittedName>
        <fullName evidence="9">ABC transporter permease</fullName>
    </submittedName>
</protein>
<keyword evidence="5 7" id="KW-1133">Transmembrane helix</keyword>
<dbReference type="Gene3D" id="1.10.3720.10">
    <property type="entry name" value="MetI-like"/>
    <property type="match status" value="1"/>
</dbReference>
<dbReference type="RefSeq" id="WP_344717441.1">
    <property type="nucleotide sequence ID" value="NZ_BAAAUS010000001.1"/>
</dbReference>
<dbReference type="Pfam" id="PF00528">
    <property type="entry name" value="BPD_transp_1"/>
    <property type="match status" value="1"/>
</dbReference>
<dbReference type="PROSITE" id="PS50928">
    <property type="entry name" value="ABC_TM1"/>
    <property type="match status" value="1"/>
</dbReference>
<dbReference type="Pfam" id="PF19300">
    <property type="entry name" value="BPD_transp_1_N"/>
    <property type="match status" value="1"/>
</dbReference>
<keyword evidence="10" id="KW-1185">Reference proteome</keyword>
<reference evidence="10" key="1">
    <citation type="journal article" date="2019" name="Int. J. Syst. Evol. Microbiol.">
        <title>The Global Catalogue of Microorganisms (GCM) 10K type strain sequencing project: providing services to taxonomists for standard genome sequencing and annotation.</title>
        <authorList>
            <consortium name="The Broad Institute Genomics Platform"/>
            <consortium name="The Broad Institute Genome Sequencing Center for Infectious Disease"/>
            <person name="Wu L."/>
            <person name="Ma J."/>
        </authorList>
    </citation>
    <scope>NUCLEOTIDE SEQUENCE [LARGE SCALE GENOMIC DNA]</scope>
    <source>
        <strain evidence="10">CCM 7043</strain>
    </source>
</reference>
<evidence type="ECO:0000313" key="9">
    <source>
        <dbReference type="EMBL" id="MFD1524354.1"/>
    </source>
</evidence>
<feature type="transmembrane region" description="Helical" evidence="7">
    <location>
        <begin position="282"/>
        <end position="308"/>
    </location>
</feature>
<name>A0ABW4FD63_9PSEU</name>
<dbReference type="PANTHER" id="PTHR43163:SF6">
    <property type="entry name" value="DIPEPTIDE TRANSPORT SYSTEM PERMEASE PROTEIN DPPB-RELATED"/>
    <property type="match status" value="1"/>
</dbReference>
<comment type="similarity">
    <text evidence="7">Belongs to the binding-protein-dependent transport system permease family.</text>
</comment>
<dbReference type="Proteomes" id="UP001597114">
    <property type="component" value="Unassembled WGS sequence"/>
</dbReference>
<keyword evidence="3" id="KW-1003">Cell membrane</keyword>
<evidence type="ECO:0000313" key="10">
    <source>
        <dbReference type="Proteomes" id="UP001597114"/>
    </source>
</evidence>
<dbReference type="CDD" id="cd06261">
    <property type="entry name" value="TM_PBP2"/>
    <property type="match status" value="1"/>
</dbReference>
<keyword evidence="4 7" id="KW-0812">Transmembrane</keyword>
<organism evidence="9 10">
    <name type="scientific">Pseudonocardia yunnanensis</name>
    <dbReference type="NCBI Taxonomy" id="58107"/>
    <lineage>
        <taxon>Bacteria</taxon>
        <taxon>Bacillati</taxon>
        <taxon>Actinomycetota</taxon>
        <taxon>Actinomycetes</taxon>
        <taxon>Pseudonocardiales</taxon>
        <taxon>Pseudonocardiaceae</taxon>
        <taxon>Pseudonocardia</taxon>
    </lineage>
</organism>
<dbReference type="PANTHER" id="PTHR43163">
    <property type="entry name" value="DIPEPTIDE TRANSPORT SYSTEM PERMEASE PROTEIN DPPB-RELATED"/>
    <property type="match status" value="1"/>
</dbReference>